<protein>
    <submittedName>
        <fullName evidence="1">Uncharacterized protein</fullName>
    </submittedName>
</protein>
<evidence type="ECO:0000313" key="2">
    <source>
        <dbReference type="Proteomes" id="UP000266745"/>
    </source>
</evidence>
<dbReference type="GeneID" id="24875586"/>
<evidence type="ECO:0000313" key="1">
    <source>
        <dbReference type="EMBL" id="AJZ75692.1"/>
    </source>
</evidence>
<dbReference type="RefSeq" id="WP_048188546.1">
    <property type="nucleotide sequence ID" value="NZ_CP011097.1"/>
</dbReference>
<dbReference type="STRING" id="1603555.SU86_004150"/>
<proteinExistence type="predicted"/>
<dbReference type="AlphaFoldDB" id="A0A3G1B0P1"/>
<accession>A0A3G1B0P1</accession>
<gene>
    <name evidence="1" type="ORF">SU86_004150</name>
</gene>
<keyword evidence="2" id="KW-1185">Reference proteome</keyword>
<reference evidence="1 2" key="1">
    <citation type="journal article" date="2016" name="Sci. Rep.">
        <title>A novel ammonia-oxidizing archaeon from wastewater treatment plant: Its enrichment, physiological and genomic characteristics.</title>
        <authorList>
            <person name="Li Y."/>
            <person name="Ding K."/>
            <person name="Wen X."/>
            <person name="Zhang B."/>
            <person name="Shen B."/>
            <person name="Yang Y."/>
        </authorList>
    </citation>
    <scope>NUCLEOTIDE SEQUENCE [LARGE SCALE GENOMIC DNA]</scope>
    <source>
        <strain evidence="1 2">SAT1</strain>
    </source>
</reference>
<dbReference type="KEGG" id="tah:SU86_004150"/>
<sequence>MFGKKKKELVEGSYVFASKPDGQYQNIIFGVATGIDGNKVGVSGLIVNPAGLKNKVSQGKAGPRSEEILKNPTPENCILGFVYRTEHDTFNDTLDLNENKIIQISEKAHNVLDGWIRESLPELLNNVLSLSDGPERDSAKRLVKQRMDTLYDKNLKQNLYSVCRSLKILN</sequence>
<dbReference type="OrthoDB" id="9026at2157"/>
<name>A0A3G1B0P1_9ARCH</name>
<dbReference type="Proteomes" id="UP000266745">
    <property type="component" value="Chromosome"/>
</dbReference>
<organism evidence="1 2">
    <name type="scientific">Candidatus Nitrosotenuis cloacae</name>
    <dbReference type="NCBI Taxonomy" id="1603555"/>
    <lineage>
        <taxon>Archaea</taxon>
        <taxon>Nitrososphaerota</taxon>
        <taxon>Candidatus Nitrosotenuis</taxon>
    </lineage>
</organism>
<dbReference type="EMBL" id="CP011097">
    <property type="protein sequence ID" value="AJZ75692.1"/>
    <property type="molecule type" value="Genomic_DNA"/>
</dbReference>